<dbReference type="PATRIC" id="fig|1938.3.peg.9788"/>
<dbReference type="Proteomes" id="UP000037432">
    <property type="component" value="Unassembled WGS sequence"/>
</dbReference>
<comment type="caution">
    <text evidence="1">The sequence shown here is derived from an EMBL/GenBank/DDBJ whole genome shotgun (WGS) entry which is preliminary data.</text>
</comment>
<dbReference type="AlphaFoldDB" id="A0A0J7ZFB7"/>
<evidence type="ECO:0000313" key="2">
    <source>
        <dbReference type="Proteomes" id="UP000037432"/>
    </source>
</evidence>
<organism evidence="1 2">
    <name type="scientific">Streptomyces viridochromogenes</name>
    <dbReference type="NCBI Taxonomy" id="1938"/>
    <lineage>
        <taxon>Bacteria</taxon>
        <taxon>Bacillati</taxon>
        <taxon>Actinomycetota</taxon>
        <taxon>Actinomycetes</taxon>
        <taxon>Kitasatosporales</taxon>
        <taxon>Streptomycetaceae</taxon>
        <taxon>Streptomyces</taxon>
    </lineage>
</organism>
<accession>A0A0J7ZFB7</accession>
<sequence>MRVAKFVAVALGATEDLNQMTGPGMTAALPVEVPPPRRPRIATPGRFVPVGYGGRVAVVLRGDLGSQHEDLAWLLPAERLWRVLSVATGDRNH</sequence>
<dbReference type="EMBL" id="LFNT01000015">
    <property type="protein sequence ID" value="KMS74067.1"/>
    <property type="molecule type" value="Genomic_DNA"/>
</dbReference>
<reference evidence="1 2" key="1">
    <citation type="submission" date="2015-06" db="EMBL/GenBank/DDBJ databases">
        <authorList>
            <person name="Ju K.-S."/>
            <person name="Doroghazi J.R."/>
            <person name="Metcalf W.W."/>
        </authorList>
    </citation>
    <scope>NUCLEOTIDE SEQUENCE [LARGE SCALE GENOMIC DNA]</scope>
    <source>
        <strain evidence="1 2">NRRL 3414</strain>
    </source>
</reference>
<name>A0A0J7ZFB7_STRVR</name>
<gene>
    <name evidence="1" type="ORF">ACM01_15680</name>
</gene>
<evidence type="ECO:0000313" key="1">
    <source>
        <dbReference type="EMBL" id="KMS74067.1"/>
    </source>
</evidence>
<proteinExistence type="predicted"/>
<protein>
    <submittedName>
        <fullName evidence="1">Uncharacterized protein</fullName>
    </submittedName>
</protein>